<protein>
    <submittedName>
        <fullName evidence="5">Periplasmic protein</fullName>
    </submittedName>
</protein>
<dbReference type="OrthoDB" id="9811006at2"/>
<dbReference type="SUPFAM" id="SSF101874">
    <property type="entry name" value="YceI-like"/>
    <property type="match status" value="1"/>
</dbReference>
<feature type="chain" id="PRO_5044568034" evidence="1">
    <location>
        <begin position="20"/>
        <end position="187"/>
    </location>
</feature>
<dbReference type="Proteomes" id="UP000193466">
    <property type="component" value="Unassembled WGS sequence"/>
</dbReference>
<dbReference type="AlphaFoldDB" id="A0A1X3CRZ4"/>
<reference evidence="4 7" key="2">
    <citation type="submission" date="2017-06" db="EMBL/GenBank/DDBJ databases">
        <authorList>
            <consortium name="Pathogen Informatics"/>
        </authorList>
    </citation>
    <scope>NUCLEOTIDE SEQUENCE [LARGE SCALE GENOMIC DNA]</scope>
    <source>
        <strain evidence="4 7">NCTC12230</strain>
    </source>
</reference>
<evidence type="ECO:0000313" key="4">
    <source>
        <dbReference type="EMBL" id="SNU78983.1"/>
    </source>
</evidence>
<keyword evidence="1" id="KW-0732">Signal</keyword>
<dbReference type="KEGG" id="nzo:SAMEA4504057_0469"/>
<dbReference type="PANTHER" id="PTHR34406">
    <property type="entry name" value="PROTEIN YCEI"/>
    <property type="match status" value="1"/>
</dbReference>
<gene>
    <name evidence="5" type="primary">yceI_2</name>
    <name evidence="4" type="synonym">yceI_1</name>
    <name evidence="3" type="ORF">BWD10_07045</name>
    <name evidence="5" type="ORF">NCTC12229_01568</name>
    <name evidence="4" type="ORF">SAMEA4504057_00469</name>
</gene>
<feature type="signal peptide" evidence="1">
    <location>
        <begin position="1"/>
        <end position="19"/>
    </location>
</feature>
<evidence type="ECO:0000313" key="6">
    <source>
        <dbReference type="Proteomes" id="UP000193466"/>
    </source>
</evidence>
<evidence type="ECO:0000313" key="3">
    <source>
        <dbReference type="EMBL" id="OSI09947.1"/>
    </source>
</evidence>
<accession>A0A1X3CRZ4</accession>
<dbReference type="RefSeq" id="WP_085363695.1">
    <property type="nucleotide sequence ID" value="NZ_LT906434.1"/>
</dbReference>
<dbReference type="Proteomes" id="UP000215033">
    <property type="component" value="Chromosome 1"/>
</dbReference>
<dbReference type="SMART" id="SM00867">
    <property type="entry name" value="YceI"/>
    <property type="match status" value="1"/>
</dbReference>
<evidence type="ECO:0000259" key="2">
    <source>
        <dbReference type="SMART" id="SM00867"/>
    </source>
</evidence>
<dbReference type="Pfam" id="PF04264">
    <property type="entry name" value="YceI"/>
    <property type="match status" value="1"/>
</dbReference>
<reference evidence="3 6" key="1">
    <citation type="submission" date="2017-01" db="EMBL/GenBank/DDBJ databases">
        <authorList>
            <person name="Wolfgang W.J."/>
            <person name="Cole J."/>
            <person name="Wroblewski D."/>
            <person name="Mcginnis J."/>
            <person name="Musser K.A."/>
        </authorList>
    </citation>
    <scope>NUCLEOTIDE SEQUENCE [LARGE SCALE GENOMIC DNA]</scope>
    <source>
        <strain evidence="3 6">DSM 21643</strain>
    </source>
</reference>
<dbReference type="EMBL" id="MTBM01000008">
    <property type="protein sequence ID" value="OSI09947.1"/>
    <property type="molecule type" value="Genomic_DNA"/>
</dbReference>
<sequence>MKKIISAVFLSALATTAGAATYQIDGHHTNARFSIDHFNTSTNVGGFYNLGGTLEFDPAKRTGSIDLSIPVNSIQTGSQDFTNHLKSADLFNAAKYPEIRFTSTKFNFNGKKLLSVDGKLTMLGKTHPVKLKAQKFNCYDSPILKTQVCGGDFTTTIDRTKWGINYLVDAGMTKQVALTIQIEAGKK</sequence>
<dbReference type="Gene3D" id="2.40.128.110">
    <property type="entry name" value="Lipid/polyisoprenoid-binding, YceI-like"/>
    <property type="match status" value="1"/>
</dbReference>
<evidence type="ECO:0000313" key="7">
    <source>
        <dbReference type="Proteomes" id="UP000215033"/>
    </source>
</evidence>
<keyword evidence="6" id="KW-1185">Reference proteome</keyword>
<evidence type="ECO:0000313" key="5">
    <source>
        <dbReference type="EMBL" id="SUA44084.1"/>
    </source>
</evidence>
<dbReference type="InterPro" id="IPR007372">
    <property type="entry name" value="Lipid/polyisoprenoid-bd_YceI"/>
</dbReference>
<dbReference type="PANTHER" id="PTHR34406:SF2">
    <property type="entry name" value="PERIPLASMIC PROTEIN"/>
    <property type="match status" value="1"/>
</dbReference>
<dbReference type="EMBL" id="UGRS01000002">
    <property type="protein sequence ID" value="SUA44084.1"/>
    <property type="molecule type" value="Genomic_DNA"/>
</dbReference>
<organism evidence="5 8">
    <name type="scientific">Neisseria zoodegmatis</name>
    <dbReference type="NCBI Taxonomy" id="326523"/>
    <lineage>
        <taxon>Bacteria</taxon>
        <taxon>Pseudomonadati</taxon>
        <taxon>Pseudomonadota</taxon>
        <taxon>Betaproteobacteria</taxon>
        <taxon>Neisseriales</taxon>
        <taxon>Neisseriaceae</taxon>
        <taxon>Neisseria</taxon>
    </lineage>
</organism>
<feature type="domain" description="Lipid/polyisoprenoid-binding YceI-like" evidence="2">
    <location>
        <begin position="21"/>
        <end position="185"/>
    </location>
</feature>
<reference evidence="5 8" key="3">
    <citation type="submission" date="2018-06" db="EMBL/GenBank/DDBJ databases">
        <authorList>
            <consortium name="Pathogen Informatics"/>
            <person name="Doyle S."/>
        </authorList>
    </citation>
    <scope>NUCLEOTIDE SEQUENCE [LARGE SCALE GENOMIC DNA]</scope>
    <source>
        <strain evidence="5 8">NCTC12229</strain>
    </source>
</reference>
<evidence type="ECO:0000256" key="1">
    <source>
        <dbReference type="SAM" id="SignalP"/>
    </source>
</evidence>
<evidence type="ECO:0000313" key="8">
    <source>
        <dbReference type="Proteomes" id="UP000254055"/>
    </source>
</evidence>
<proteinExistence type="predicted"/>
<dbReference type="EMBL" id="LT906434">
    <property type="protein sequence ID" value="SNU78983.1"/>
    <property type="molecule type" value="Genomic_DNA"/>
</dbReference>
<dbReference type="InterPro" id="IPR036761">
    <property type="entry name" value="TTHA0802/YceI-like_sf"/>
</dbReference>
<name>A0A1X3CRZ4_9NEIS</name>
<dbReference type="Proteomes" id="UP000254055">
    <property type="component" value="Unassembled WGS sequence"/>
</dbReference>